<reference evidence="3 4" key="1">
    <citation type="submission" date="2019-10" db="EMBL/GenBank/DDBJ databases">
        <authorList>
            <person name="Palmer J.M."/>
        </authorList>
    </citation>
    <scope>NUCLEOTIDE SEQUENCE [LARGE SCALE GENOMIC DNA]</scope>
    <source>
        <strain evidence="3 4">TWF694</strain>
    </source>
</reference>
<feature type="region of interest" description="Disordered" evidence="1">
    <location>
        <begin position="1"/>
        <end position="28"/>
    </location>
</feature>
<sequence>MASSEKSVDINAVETVQSIPTPTSKSPKERRKDICLTIATIILTIISSACFTAMAVLVYAYDGGVANLPLPTSVNAMNAATPTTTTTASPTATSTTGRSRKTVLKETGAWSRSVSIIYALIFGVVCSGMLGLICLIVAGRRARRAYLDGEEEGSKMKSVFKKRRILGFLMFVVCMGLVPAGIMIGERGVFEIRQREQGISS</sequence>
<gene>
    <name evidence="3" type="ORF">TWF694_005376</name>
</gene>
<dbReference type="AlphaFoldDB" id="A0AAV9WUH8"/>
<keyword evidence="2" id="KW-1133">Transmembrane helix</keyword>
<dbReference type="EMBL" id="JAVHJO010000017">
    <property type="protein sequence ID" value="KAK6525230.1"/>
    <property type="molecule type" value="Genomic_DNA"/>
</dbReference>
<feature type="transmembrane region" description="Helical" evidence="2">
    <location>
        <begin position="34"/>
        <end position="61"/>
    </location>
</feature>
<evidence type="ECO:0000256" key="2">
    <source>
        <dbReference type="SAM" id="Phobius"/>
    </source>
</evidence>
<proteinExistence type="predicted"/>
<name>A0AAV9WUH8_9PEZI</name>
<protein>
    <recommendedName>
        <fullName evidence="5">Transmembrane protein</fullName>
    </recommendedName>
</protein>
<evidence type="ECO:0008006" key="5">
    <source>
        <dbReference type="Google" id="ProtNLM"/>
    </source>
</evidence>
<dbReference type="Proteomes" id="UP001365542">
    <property type="component" value="Unassembled WGS sequence"/>
</dbReference>
<feature type="transmembrane region" description="Helical" evidence="2">
    <location>
        <begin position="165"/>
        <end position="185"/>
    </location>
</feature>
<keyword evidence="4" id="KW-1185">Reference proteome</keyword>
<feature type="compositionally biased region" description="Low complexity" evidence="1">
    <location>
        <begin position="81"/>
        <end position="96"/>
    </location>
</feature>
<keyword evidence="2" id="KW-0812">Transmembrane</keyword>
<feature type="transmembrane region" description="Helical" evidence="2">
    <location>
        <begin position="116"/>
        <end position="138"/>
    </location>
</feature>
<accession>A0AAV9WUH8</accession>
<evidence type="ECO:0000313" key="3">
    <source>
        <dbReference type="EMBL" id="KAK6525230.1"/>
    </source>
</evidence>
<keyword evidence="2" id="KW-0472">Membrane</keyword>
<feature type="compositionally biased region" description="Polar residues" evidence="1">
    <location>
        <begin position="14"/>
        <end position="25"/>
    </location>
</feature>
<feature type="region of interest" description="Disordered" evidence="1">
    <location>
        <begin position="81"/>
        <end position="100"/>
    </location>
</feature>
<comment type="caution">
    <text evidence="3">The sequence shown here is derived from an EMBL/GenBank/DDBJ whole genome shotgun (WGS) entry which is preliminary data.</text>
</comment>
<organism evidence="3 4">
    <name type="scientific">Orbilia ellipsospora</name>
    <dbReference type="NCBI Taxonomy" id="2528407"/>
    <lineage>
        <taxon>Eukaryota</taxon>
        <taxon>Fungi</taxon>
        <taxon>Dikarya</taxon>
        <taxon>Ascomycota</taxon>
        <taxon>Pezizomycotina</taxon>
        <taxon>Orbiliomycetes</taxon>
        <taxon>Orbiliales</taxon>
        <taxon>Orbiliaceae</taxon>
        <taxon>Orbilia</taxon>
    </lineage>
</organism>
<evidence type="ECO:0000313" key="4">
    <source>
        <dbReference type="Proteomes" id="UP001365542"/>
    </source>
</evidence>
<evidence type="ECO:0000256" key="1">
    <source>
        <dbReference type="SAM" id="MobiDB-lite"/>
    </source>
</evidence>